<feature type="transmembrane region" description="Helical" evidence="1">
    <location>
        <begin position="162"/>
        <end position="185"/>
    </location>
</feature>
<dbReference type="AlphaFoldDB" id="A0A6B9XYJ1"/>
<dbReference type="Pfam" id="PF19982">
    <property type="entry name" value="DUF6418"/>
    <property type="match status" value="1"/>
</dbReference>
<keyword evidence="1" id="KW-0472">Membrane</keyword>
<evidence type="ECO:0000256" key="1">
    <source>
        <dbReference type="SAM" id="Phobius"/>
    </source>
</evidence>
<feature type="transmembrane region" description="Helical" evidence="1">
    <location>
        <begin position="32"/>
        <end position="50"/>
    </location>
</feature>
<keyword evidence="1" id="KW-0812">Transmembrane</keyword>
<feature type="transmembrane region" description="Helical" evidence="1">
    <location>
        <begin position="192"/>
        <end position="208"/>
    </location>
</feature>
<proteinExistence type="predicted"/>
<protein>
    <submittedName>
        <fullName evidence="3">O antigen polymerase</fullName>
    </submittedName>
</protein>
<feature type="transmembrane region" description="Helical" evidence="1">
    <location>
        <begin position="57"/>
        <end position="80"/>
    </location>
</feature>
<sequence>MNISVFLFYRMILLSLTGILALINAFGQDVNIAGVIVLFIYLFVVFYYRPIEFANNLIFFVILIAMLIGGALIESGTYLFEINAYSYWNGTFIVNLFFSMIFIEFLLVNFAPNHSKLVLKINRFYIEIIIITCIVILYATFLKTGVPLFNGTHRTVYFSSIVPGYVNLIKGRLSFVCLALGMYYFNTKYKRYLIYFVLIVLYHILCSIKGGELLIILYCFYLPITLHYATRYAEAEKQKLYKKIRTTLLFFVVGIFSVIFINYQTVENYDSGTSAIQKIQKRIEAAGQVWWVINDHSQVPEKIRWDKFTQNFSAGNNKFDQGMNELMNVVVPPKTLDEWRSTEDRGRSLANGFPAIGYYYFGYTGVTIFLVIFGSIIIAIKRDILASFESGDVLSFLFLGPILELIIRVVAQGDINLFFEPRTYAIFIAYMAYSLMKKAVVGINR</sequence>
<accession>A0A6B9XYJ1</accession>
<feature type="transmembrane region" description="Helical" evidence="1">
    <location>
        <begin position="358"/>
        <end position="380"/>
    </location>
</feature>
<feature type="transmembrane region" description="Helical" evidence="1">
    <location>
        <begin position="214"/>
        <end position="232"/>
    </location>
</feature>
<evidence type="ECO:0000259" key="2">
    <source>
        <dbReference type="Pfam" id="PF19982"/>
    </source>
</evidence>
<feature type="domain" description="DUF6418" evidence="2">
    <location>
        <begin position="319"/>
        <end position="425"/>
    </location>
</feature>
<dbReference type="InterPro" id="IPR046303">
    <property type="entry name" value="DUF6418"/>
</dbReference>
<name>A0A6B9XYJ1_ENTCL</name>
<keyword evidence="1" id="KW-1133">Transmembrane helix</keyword>
<evidence type="ECO:0000313" key="3">
    <source>
        <dbReference type="EMBL" id="QHR93118.1"/>
    </source>
</evidence>
<feature type="transmembrane region" description="Helical" evidence="1">
    <location>
        <begin position="92"/>
        <end position="112"/>
    </location>
</feature>
<feature type="transmembrane region" description="Helical" evidence="1">
    <location>
        <begin position="423"/>
        <end position="441"/>
    </location>
</feature>
<feature type="transmembrane region" description="Helical" evidence="1">
    <location>
        <begin position="244"/>
        <end position="263"/>
    </location>
</feature>
<dbReference type="EMBL" id="MK595717">
    <property type="protein sequence ID" value="QHR93118.1"/>
    <property type="molecule type" value="Genomic_DNA"/>
</dbReference>
<reference evidence="3" key="1">
    <citation type="submission" date="2019-03" db="EMBL/GenBank/DDBJ databases">
        <title>Genetic characterization of the O-antigen and development of a molecular serotyping scheme for Enterobacter cloacae.</title>
        <authorList>
            <person name="Li Y."/>
            <person name="Huang J."/>
            <person name="Wang X."/>
            <person name="Xu C."/>
            <person name="Han T."/>
            <person name="Guo X."/>
        </authorList>
    </citation>
    <scope>NUCLEOTIDE SEQUENCE</scope>
    <source>
        <strain evidence="3">NCTC 11574</strain>
    </source>
</reference>
<feature type="transmembrane region" description="Helical" evidence="1">
    <location>
        <begin position="124"/>
        <end position="142"/>
    </location>
</feature>
<feature type="transmembrane region" description="Helical" evidence="1">
    <location>
        <begin position="7"/>
        <end position="26"/>
    </location>
</feature>
<gene>
    <name evidence="3" type="primary">wzy</name>
</gene>
<organism evidence="3">
    <name type="scientific">Enterobacter cloacae</name>
    <dbReference type="NCBI Taxonomy" id="550"/>
    <lineage>
        <taxon>Bacteria</taxon>
        <taxon>Pseudomonadati</taxon>
        <taxon>Pseudomonadota</taxon>
        <taxon>Gammaproteobacteria</taxon>
        <taxon>Enterobacterales</taxon>
        <taxon>Enterobacteriaceae</taxon>
        <taxon>Enterobacter</taxon>
        <taxon>Enterobacter cloacae complex</taxon>
    </lineage>
</organism>
<feature type="transmembrane region" description="Helical" evidence="1">
    <location>
        <begin position="392"/>
        <end position="411"/>
    </location>
</feature>